<dbReference type="OrthoDB" id="550181at2759"/>
<evidence type="ECO:0000256" key="1">
    <source>
        <dbReference type="SAM" id="MobiDB-lite"/>
    </source>
</evidence>
<comment type="caution">
    <text evidence="2">The sequence shown here is derived from an EMBL/GenBank/DDBJ whole genome shotgun (WGS) entry which is preliminary data.</text>
</comment>
<feature type="compositionally biased region" description="Gly residues" evidence="1">
    <location>
        <begin position="606"/>
        <end position="619"/>
    </location>
</feature>
<feature type="region of interest" description="Disordered" evidence="1">
    <location>
        <begin position="731"/>
        <end position="815"/>
    </location>
</feature>
<evidence type="ECO:0000313" key="2">
    <source>
        <dbReference type="EMBL" id="KAG2501948.1"/>
    </source>
</evidence>
<keyword evidence="3" id="KW-1185">Reference proteome</keyword>
<dbReference type="AlphaFoldDB" id="A0A835YFU9"/>
<feature type="region of interest" description="Disordered" evidence="1">
    <location>
        <begin position="599"/>
        <end position="652"/>
    </location>
</feature>
<dbReference type="InterPro" id="IPR053137">
    <property type="entry name" value="NLR-like"/>
</dbReference>
<feature type="region of interest" description="Disordered" evidence="1">
    <location>
        <begin position="1026"/>
        <end position="1045"/>
    </location>
</feature>
<protein>
    <submittedName>
        <fullName evidence="2">Uncharacterized protein</fullName>
    </submittedName>
</protein>
<name>A0A835YFU9_9CHLO</name>
<feature type="region of interest" description="Disordered" evidence="1">
    <location>
        <begin position="688"/>
        <end position="714"/>
    </location>
</feature>
<gene>
    <name evidence="2" type="ORF">HYH03_000446</name>
</gene>
<feature type="region of interest" description="Disordered" evidence="1">
    <location>
        <begin position="255"/>
        <end position="317"/>
    </location>
</feature>
<dbReference type="PANTHER" id="PTHR46082:SF6">
    <property type="entry name" value="AAA+ ATPASE DOMAIN-CONTAINING PROTEIN-RELATED"/>
    <property type="match status" value="1"/>
</dbReference>
<reference evidence="2" key="1">
    <citation type="journal article" date="2020" name="bioRxiv">
        <title>Comparative genomics of Chlamydomonas.</title>
        <authorList>
            <person name="Craig R.J."/>
            <person name="Hasan A.R."/>
            <person name="Ness R.W."/>
            <person name="Keightley P.D."/>
        </authorList>
    </citation>
    <scope>NUCLEOTIDE SEQUENCE</scope>
    <source>
        <strain evidence="2">CCAP 11/70</strain>
    </source>
</reference>
<sequence>MVLVHETTTWASFIKALSSYARALDTQRLTARGSSGPCVVAGSPASALLGDGLLATGGGSGGGEASPVGGKPGAPDPASACIHLALLPELRSGALASAPSAHLLSLLVLDPAGAVFSDPAAVRALAAALAASAQPASTAPSPLPSPQGRGASGPLLRPRLQLASALGSGDWGPITCAFGRLGATATTAAEAEAARSVATAVIEAARLQYAQYGPLFCSFVSYARPASGCLCHEQDCPIMAMDACNLSPRLPCEGSGNGAHGRATSLQPGASSEAGLDAVPCVSPASGPGPQAPLSPVQGPSGAGEPPNRSRCLSDPAVVPAPAPYGASIKRFTSGSVLHAAPPDGHATLSVHHLVLPGSGGLGLHSHAPGTDKTSTSSIGAVRLGTAQSPLRPAGSAAATGSGAVDPALAAAPSSDDSIRAGTSSESHVMLSYAVEAARRYSALLEAGGRWAAAAGVLAAATGAAAERWGHRSAAVGAVLSQVARLEAMQGLHKAAELTWQQAIEALERAHAPTAPPLLLARLHLATVLTALAAPKAEDALRSAMAALDAAGGPAAAGALAGRRALAAHLAAAGRWMEAEVLLQGMLQAEEEAPPPLTVLSASAAGSGGGAGGGAGSGLQPGSPRSARGGSGGDAGEERSTGGWTDSGSTGSGAVATTAAVLLERRGSGSVRKSPSASSLLAAAAAPKLAAGPSRRQQAAAEAGSNGARSPARQDSRLRVAWGAGDLIVLPSSDGGGVTTHPSPTSPPPTQTVPSGSHRRSAVMPLPSAGSGSAVRRSSYTPDLQSPGASPVPSVFPVRSVGGRGRGPDPGNADPFGWSGDAALLADAIAAIQRTYGGHNDLYDGVNVKYGDGGASVDLQSVCVRGGGCINSLVEARRLRDPEALYGAAIAVRTAALGAGHPGVLDLCMQYARYVSAGGEHARAADACRTALERFTAAPCAAAAAAMAAVGGNDHPAEVVARQTLGELLLEAGSLPDAAAALTAAVAAAGRLVAAGEMAPADGRRLAALDSLASALWRRVSADALTPHRPSTTSTPSSDAADDTAAAAASAAAATAGSPLYPRAVEAQRQWIELACGACGAQHERLLKGWVALGLMLEGGGDLADAEAAFAAAGEAALHRHGRLSAATKATFRHLQRVYAAQGRSADAQVLGHMYRLNGGLLSRGAATATAG</sequence>
<feature type="compositionally biased region" description="Low complexity" evidence="1">
    <location>
        <begin position="791"/>
        <end position="801"/>
    </location>
</feature>
<dbReference type="EMBL" id="JAEHOE010000001">
    <property type="protein sequence ID" value="KAG2501948.1"/>
    <property type="molecule type" value="Genomic_DNA"/>
</dbReference>
<dbReference type="InterPro" id="IPR011990">
    <property type="entry name" value="TPR-like_helical_dom_sf"/>
</dbReference>
<feature type="compositionally biased region" description="Low complexity" evidence="1">
    <location>
        <begin position="641"/>
        <end position="652"/>
    </location>
</feature>
<dbReference type="PANTHER" id="PTHR46082">
    <property type="entry name" value="ATP/GTP-BINDING PROTEIN-RELATED"/>
    <property type="match status" value="1"/>
</dbReference>
<proteinExistence type="predicted"/>
<accession>A0A835YFU9</accession>
<dbReference type="Proteomes" id="UP000612055">
    <property type="component" value="Unassembled WGS sequence"/>
</dbReference>
<evidence type="ECO:0000313" key="3">
    <source>
        <dbReference type="Proteomes" id="UP000612055"/>
    </source>
</evidence>
<organism evidence="2 3">
    <name type="scientific">Edaphochlamys debaryana</name>
    <dbReference type="NCBI Taxonomy" id="47281"/>
    <lineage>
        <taxon>Eukaryota</taxon>
        <taxon>Viridiplantae</taxon>
        <taxon>Chlorophyta</taxon>
        <taxon>core chlorophytes</taxon>
        <taxon>Chlorophyceae</taxon>
        <taxon>CS clade</taxon>
        <taxon>Chlamydomonadales</taxon>
        <taxon>Chlamydomonadales incertae sedis</taxon>
        <taxon>Edaphochlamys</taxon>
    </lineage>
</organism>
<feature type="compositionally biased region" description="Low complexity" evidence="1">
    <location>
        <begin position="768"/>
        <end position="779"/>
    </location>
</feature>
<feature type="compositionally biased region" description="Low complexity" evidence="1">
    <location>
        <begin position="1030"/>
        <end position="1045"/>
    </location>
</feature>
<dbReference type="Gene3D" id="1.25.40.10">
    <property type="entry name" value="Tetratricopeptide repeat domain"/>
    <property type="match status" value="2"/>
</dbReference>